<proteinExistence type="predicted"/>
<organism evidence="1 2">
    <name type="scientific">Mus spicilegus</name>
    <name type="common">Mound-building mouse</name>
    <dbReference type="NCBI Taxonomy" id="10103"/>
    <lineage>
        <taxon>Eukaryota</taxon>
        <taxon>Metazoa</taxon>
        <taxon>Chordata</taxon>
        <taxon>Craniata</taxon>
        <taxon>Vertebrata</taxon>
        <taxon>Euteleostomi</taxon>
        <taxon>Mammalia</taxon>
        <taxon>Eutheria</taxon>
        <taxon>Euarchontoglires</taxon>
        <taxon>Glires</taxon>
        <taxon>Rodentia</taxon>
        <taxon>Myomorpha</taxon>
        <taxon>Muroidea</taxon>
        <taxon>Muridae</taxon>
        <taxon>Murinae</taxon>
        <taxon>Mus</taxon>
        <taxon>Mus</taxon>
    </lineage>
</organism>
<dbReference type="Proteomes" id="UP000694415">
    <property type="component" value="Unplaced"/>
</dbReference>
<accession>A0A8C6N3Y5</accession>
<evidence type="ECO:0000313" key="1">
    <source>
        <dbReference type="Ensembl" id="ENSMSIP00000034271.1"/>
    </source>
</evidence>
<protein>
    <submittedName>
        <fullName evidence="1">Uncharacterized protein</fullName>
    </submittedName>
</protein>
<dbReference type="Ensembl" id="ENSMSIT00000043183.1">
    <property type="protein sequence ID" value="ENSMSIP00000034271.1"/>
    <property type="gene ID" value="ENSMSIG00000028596.1"/>
</dbReference>
<dbReference type="GeneTree" id="ENSGT01140000286783"/>
<sequence length="78" mass="8569">MTFHYVLGKQTKGTIGIGTGIQVLPPQSQAKISNRGCKVKRSHSSETLRILPATISIKIPFPISPFHFFVCCLKLSLT</sequence>
<name>A0A8C6N3Y5_MUSSI</name>
<dbReference type="AlphaFoldDB" id="A0A8C6N3Y5"/>
<reference evidence="1" key="2">
    <citation type="submission" date="2025-09" db="UniProtKB">
        <authorList>
            <consortium name="Ensembl"/>
        </authorList>
    </citation>
    <scope>IDENTIFICATION</scope>
</reference>
<evidence type="ECO:0000313" key="2">
    <source>
        <dbReference type="Proteomes" id="UP000694415"/>
    </source>
</evidence>
<reference evidence="1" key="1">
    <citation type="submission" date="2025-08" db="UniProtKB">
        <authorList>
            <consortium name="Ensembl"/>
        </authorList>
    </citation>
    <scope>IDENTIFICATION</scope>
</reference>
<keyword evidence="2" id="KW-1185">Reference proteome</keyword>